<gene>
    <name evidence="1" type="ORF">HYFRA_00013820</name>
</gene>
<evidence type="ECO:0000313" key="1">
    <source>
        <dbReference type="EMBL" id="CAG8961359.1"/>
    </source>
</evidence>
<name>A0A9N9L947_9HELO</name>
<organism evidence="1 2">
    <name type="scientific">Hymenoscyphus fraxineus</name>
    <dbReference type="NCBI Taxonomy" id="746836"/>
    <lineage>
        <taxon>Eukaryota</taxon>
        <taxon>Fungi</taxon>
        <taxon>Dikarya</taxon>
        <taxon>Ascomycota</taxon>
        <taxon>Pezizomycotina</taxon>
        <taxon>Leotiomycetes</taxon>
        <taxon>Helotiales</taxon>
        <taxon>Helotiaceae</taxon>
        <taxon>Hymenoscyphus</taxon>
    </lineage>
</organism>
<comment type="caution">
    <text evidence="1">The sequence shown here is derived from an EMBL/GenBank/DDBJ whole genome shotgun (WGS) entry which is preliminary data.</text>
</comment>
<reference evidence="1" key="1">
    <citation type="submission" date="2021-07" db="EMBL/GenBank/DDBJ databases">
        <authorList>
            <person name="Durling M."/>
        </authorList>
    </citation>
    <scope>NUCLEOTIDE SEQUENCE</scope>
</reference>
<dbReference type="EMBL" id="CAJVRL010000107">
    <property type="protein sequence ID" value="CAG8961359.1"/>
    <property type="molecule type" value="Genomic_DNA"/>
</dbReference>
<protein>
    <submittedName>
        <fullName evidence="1">Uncharacterized protein</fullName>
    </submittedName>
</protein>
<sequence>MCYTMTMTYQACGHEFTALQVCGQPHPEGFIPGTHGMKSLGVCGSRECFEALQRDRMISAFARIPPFFSTKEEALAIAALIESRAEAFLASTQPILDLNGKDILSDDAVVSSTTGFLEADPIKAFRVFKIAMQISWVENGLVLGKATELYLFLNRVEAHVRFMYEGTMLQREESNLPLLLIRTPFEDIGEGETQCVFSRNSQFIAMITAERTVKNLESKKDKNYCYLPRKYHSRRPCDGVTICLAAAAMKIS</sequence>
<proteinExistence type="predicted"/>
<keyword evidence="2" id="KW-1185">Reference proteome</keyword>
<evidence type="ECO:0000313" key="2">
    <source>
        <dbReference type="Proteomes" id="UP000696280"/>
    </source>
</evidence>
<dbReference type="AlphaFoldDB" id="A0A9N9L947"/>
<dbReference type="Proteomes" id="UP000696280">
    <property type="component" value="Unassembled WGS sequence"/>
</dbReference>
<accession>A0A9N9L947</accession>